<dbReference type="Pfam" id="PF10184">
    <property type="entry name" value="DUF2358"/>
    <property type="match status" value="1"/>
</dbReference>
<keyword evidence="3" id="KW-1185">Reference proteome</keyword>
<evidence type="ECO:0000256" key="1">
    <source>
        <dbReference type="SAM" id="MobiDB-lite"/>
    </source>
</evidence>
<sequence length="443" mass="49962">MAVCRRGFSLWLRWGWGHGGSPSVQIAAWRHTQGTGLLMKSNLNWLLSCPHRPISSISWALTPPSCLRYQAISQSAISAPLTHHVPEVGQPDRSSFWEGDRRETISLCVLLGPGDGGGQRTLMEVPLGELTGLRELLSTASVKRGEFLLSLTTVDGRREDDISVRGGERKGEGESKAQEKESFRSLFEKESCPAPFVLGSRFYCFHCPVMDSLFKCMDEPRGITSLEPRTSALSVLPSVSYCAHKAENMGEGMDERERDREEKLALMQEKLMEELPRFFLKSHDYSMYSPDVEFINGLLNTKTRGRTLYQLSLSVWKLLCACYFAEVRLEVLKLTKHSEDGTVRARWRLRGLPFHLLLLRFYRKDKSSLYRTYDAFSTFYLGSDGLIHCHKVDKVMPAQPPVLPRVTSVLARALVALGLQEHRPALNLLPLLLSSFKTGLGRQ</sequence>
<gene>
    <name evidence="2" type="ORF">AGOR_G00210590</name>
</gene>
<dbReference type="PANTHER" id="PTHR31094:SF2">
    <property type="entry name" value="RIKEN CDNA 2310061I04 GENE"/>
    <property type="match status" value="1"/>
</dbReference>
<comment type="caution">
    <text evidence="2">The sequence shown here is derived from an EMBL/GenBank/DDBJ whole genome shotgun (WGS) entry which is preliminary data.</text>
</comment>
<dbReference type="EMBL" id="JAERUA010000020">
    <property type="protein sequence ID" value="KAI1886105.1"/>
    <property type="molecule type" value="Genomic_DNA"/>
</dbReference>
<protein>
    <submittedName>
        <fullName evidence="2">Uncharacterized protein</fullName>
    </submittedName>
</protein>
<evidence type="ECO:0000313" key="2">
    <source>
        <dbReference type="EMBL" id="KAI1886105.1"/>
    </source>
</evidence>
<evidence type="ECO:0000313" key="3">
    <source>
        <dbReference type="Proteomes" id="UP000829720"/>
    </source>
</evidence>
<organism evidence="2 3">
    <name type="scientific">Albula goreensis</name>
    <dbReference type="NCBI Taxonomy" id="1534307"/>
    <lineage>
        <taxon>Eukaryota</taxon>
        <taxon>Metazoa</taxon>
        <taxon>Chordata</taxon>
        <taxon>Craniata</taxon>
        <taxon>Vertebrata</taxon>
        <taxon>Euteleostomi</taxon>
        <taxon>Actinopterygii</taxon>
        <taxon>Neopterygii</taxon>
        <taxon>Teleostei</taxon>
        <taxon>Albuliformes</taxon>
        <taxon>Albulidae</taxon>
        <taxon>Albula</taxon>
    </lineage>
</organism>
<dbReference type="InterPro" id="IPR018790">
    <property type="entry name" value="DUF2358"/>
</dbReference>
<dbReference type="OrthoDB" id="44820at2759"/>
<accession>A0A8T3CU00</accession>
<reference evidence="2" key="1">
    <citation type="submission" date="2021-01" db="EMBL/GenBank/DDBJ databases">
        <authorList>
            <person name="Zahm M."/>
            <person name="Roques C."/>
            <person name="Cabau C."/>
            <person name="Klopp C."/>
            <person name="Donnadieu C."/>
            <person name="Jouanno E."/>
            <person name="Lampietro C."/>
            <person name="Louis A."/>
            <person name="Herpin A."/>
            <person name="Echchiki A."/>
            <person name="Berthelot C."/>
            <person name="Parey E."/>
            <person name="Roest-Crollius H."/>
            <person name="Braasch I."/>
            <person name="Postlethwait J."/>
            <person name="Bobe J."/>
            <person name="Montfort J."/>
            <person name="Bouchez O."/>
            <person name="Begum T."/>
            <person name="Mejri S."/>
            <person name="Adams A."/>
            <person name="Chen W.-J."/>
            <person name="Guiguen Y."/>
        </authorList>
    </citation>
    <scope>NUCLEOTIDE SEQUENCE</scope>
    <source>
        <tissue evidence="2">Blood</tissue>
    </source>
</reference>
<dbReference type="PANTHER" id="PTHR31094">
    <property type="entry name" value="RIKEN CDNA 2310061I04 GENE"/>
    <property type="match status" value="1"/>
</dbReference>
<feature type="region of interest" description="Disordered" evidence="1">
    <location>
        <begin position="162"/>
        <end position="182"/>
    </location>
</feature>
<proteinExistence type="predicted"/>
<dbReference type="AlphaFoldDB" id="A0A8T3CU00"/>
<dbReference type="Proteomes" id="UP000829720">
    <property type="component" value="Unassembled WGS sequence"/>
</dbReference>
<name>A0A8T3CU00_9TELE</name>